<dbReference type="Proteomes" id="UP001239215">
    <property type="component" value="Unassembled WGS sequence"/>
</dbReference>
<proteinExistence type="predicted"/>
<protein>
    <submittedName>
        <fullName evidence="1">Uncharacterized protein</fullName>
    </submittedName>
</protein>
<comment type="caution">
    <text evidence="1">The sequence shown here is derived from an EMBL/GenBank/DDBJ whole genome shotgun (WGS) entry which is preliminary data.</text>
</comment>
<accession>A0AAJ1X4D3</accession>
<evidence type="ECO:0000313" key="1">
    <source>
        <dbReference type="EMBL" id="MDQ1106719.1"/>
    </source>
</evidence>
<evidence type="ECO:0000313" key="2">
    <source>
        <dbReference type="Proteomes" id="UP001239215"/>
    </source>
</evidence>
<dbReference type="AlphaFoldDB" id="A0AAJ1X4D3"/>
<organism evidence="1 2">
    <name type="scientific">Nocardioides zeae</name>
    <dbReference type="NCBI Taxonomy" id="1457234"/>
    <lineage>
        <taxon>Bacteria</taxon>
        <taxon>Bacillati</taxon>
        <taxon>Actinomycetota</taxon>
        <taxon>Actinomycetes</taxon>
        <taxon>Propionibacteriales</taxon>
        <taxon>Nocardioidaceae</taxon>
        <taxon>Nocardioides</taxon>
    </lineage>
</organism>
<gene>
    <name evidence="1" type="ORF">QE405_004003</name>
</gene>
<name>A0AAJ1X4D3_9ACTN</name>
<dbReference type="EMBL" id="JAUTAN010000001">
    <property type="protein sequence ID" value="MDQ1106719.1"/>
    <property type="molecule type" value="Genomic_DNA"/>
</dbReference>
<sequence length="36" mass="3411">MDAVLIAVLVAAPLGLAALALRALARLVGAGAGGRV</sequence>
<reference evidence="1" key="1">
    <citation type="submission" date="2023-07" db="EMBL/GenBank/DDBJ databases">
        <title>Functional and genomic diversity of the sorghum phyllosphere microbiome.</title>
        <authorList>
            <person name="Shade A."/>
        </authorList>
    </citation>
    <scope>NUCLEOTIDE SEQUENCE</scope>
    <source>
        <strain evidence="1">SORGH_AS_1067</strain>
    </source>
</reference>